<dbReference type="InterPro" id="IPR018483">
    <property type="entry name" value="Carb_kinase_FGGY_CS"/>
</dbReference>
<keyword evidence="4 5" id="KW-0418">Kinase</keyword>
<dbReference type="InterPro" id="IPR018485">
    <property type="entry name" value="FGGY_C"/>
</dbReference>
<dbReference type="InterPro" id="IPR000577">
    <property type="entry name" value="Carb_kinase_FGGY"/>
</dbReference>
<evidence type="ECO:0000256" key="3">
    <source>
        <dbReference type="ARBA" id="ARBA00022679"/>
    </source>
</evidence>
<reference evidence="9 10" key="1">
    <citation type="journal article" date="2019" name="Emerg. Microbes Infect.">
        <title>Comprehensive subspecies identification of 175 nontuberculous mycobacteria species based on 7547 genomic profiles.</title>
        <authorList>
            <person name="Matsumoto Y."/>
            <person name="Kinjo T."/>
            <person name="Motooka D."/>
            <person name="Nabeya D."/>
            <person name="Jung N."/>
            <person name="Uechi K."/>
            <person name="Horii T."/>
            <person name="Iida T."/>
            <person name="Fujita J."/>
            <person name="Nakamura S."/>
        </authorList>
    </citation>
    <scope>NUCLEOTIDE SEQUENCE [LARGE SCALE GENOMIC DNA]</scope>
    <source>
        <strain evidence="9 10">JCM 13574</strain>
    </source>
</reference>
<protein>
    <submittedName>
        <fullName evidence="9">Carbohydrate kinase</fullName>
    </submittedName>
</protein>
<evidence type="ECO:0000256" key="4">
    <source>
        <dbReference type="ARBA" id="ARBA00022777"/>
    </source>
</evidence>
<evidence type="ECO:0000256" key="5">
    <source>
        <dbReference type="RuleBase" id="RU003733"/>
    </source>
</evidence>
<dbReference type="InterPro" id="IPR050406">
    <property type="entry name" value="FGGY_Carb_Kinase"/>
</dbReference>
<keyword evidence="3 5" id="KW-0808">Transferase</keyword>
<dbReference type="Proteomes" id="UP000466517">
    <property type="component" value="Chromosome"/>
</dbReference>
<evidence type="ECO:0000259" key="8">
    <source>
        <dbReference type="Pfam" id="PF02782"/>
    </source>
</evidence>
<dbReference type="EMBL" id="AP022610">
    <property type="protein sequence ID" value="BBZ28230.1"/>
    <property type="molecule type" value="Genomic_DNA"/>
</dbReference>
<keyword evidence="2" id="KW-0119">Carbohydrate metabolism</keyword>
<sequence length="505" mass="52722">MSAHTIGVDVGTTGTKTVLFDTDRGIVAQASRETTLHSPGPGFAEADTGQWHRNVTESIREVLGTSGIDAGSVVAVAVSGMVPAVVPLDDRGRPLRRAILQNDARAHLEVSELAAALADVDLVAMTGSALTQQSVAPTAAWLRTHEPDVHARTAHYVGSYDWVLTALGADVHVEHNWALESGLFTIDGDVAAPVLAAASLDSATLAPVHRPGTPVGEISSAAAESTGLRAGTALVVGGADHVLSAYAAGVNAPGDALVKLGGAGDILVASDARVVDERLYLDAHPVPGRWLPNGCMATSGSLIRWFQALIGGVALTELDAEAATSSPAEVLCLPYFLGEKSPLHDPDLRGVFAGMHLGHGRADLYRSVLEAIAFGFRHHVDVFTDIGIAPRRVMITNGGSTSTLWKQIHADVLGIEMRPVLGHPGASLGAAVIAAIGVGALDDWSDATRFVTLDRPVVPDAAAHAVYDDAYRDWQDLARAVTPTSHAMARRNREGSTRVKGTVPQ</sequence>
<dbReference type="PROSITE" id="PS00445">
    <property type="entry name" value="FGGY_KINASES_2"/>
    <property type="match status" value="1"/>
</dbReference>
<feature type="region of interest" description="Disordered" evidence="6">
    <location>
        <begin position="485"/>
        <end position="505"/>
    </location>
</feature>
<dbReference type="CDD" id="cd07804">
    <property type="entry name" value="ASKHA_NBD_FGGY_RrXK-like"/>
    <property type="match status" value="1"/>
</dbReference>
<accession>A0A7I7XG84</accession>
<dbReference type="PANTHER" id="PTHR43095:SF5">
    <property type="entry name" value="XYLULOSE KINASE"/>
    <property type="match status" value="1"/>
</dbReference>
<evidence type="ECO:0000256" key="2">
    <source>
        <dbReference type="ARBA" id="ARBA00022629"/>
    </source>
</evidence>
<evidence type="ECO:0000313" key="10">
    <source>
        <dbReference type="Proteomes" id="UP000466517"/>
    </source>
</evidence>
<keyword evidence="10" id="KW-1185">Reference proteome</keyword>
<comment type="similarity">
    <text evidence="1 5">Belongs to the FGGY kinase family.</text>
</comment>
<dbReference type="InterPro" id="IPR018484">
    <property type="entry name" value="FGGY_N"/>
</dbReference>
<dbReference type="PANTHER" id="PTHR43095">
    <property type="entry name" value="SUGAR KINASE"/>
    <property type="match status" value="1"/>
</dbReference>
<dbReference type="PIRSF" id="PIRSF000538">
    <property type="entry name" value="GlpK"/>
    <property type="match status" value="1"/>
</dbReference>
<dbReference type="GO" id="GO:0016301">
    <property type="term" value="F:kinase activity"/>
    <property type="evidence" value="ECO:0007669"/>
    <property type="project" value="UniProtKB-KW"/>
</dbReference>
<dbReference type="InterPro" id="IPR043129">
    <property type="entry name" value="ATPase_NBD"/>
</dbReference>
<feature type="domain" description="Carbohydrate kinase FGGY C-terminal" evidence="8">
    <location>
        <begin position="286"/>
        <end position="436"/>
    </location>
</feature>
<dbReference type="AlphaFoldDB" id="A0A7I7XG84"/>
<dbReference type="Gene3D" id="3.30.420.40">
    <property type="match status" value="2"/>
</dbReference>
<evidence type="ECO:0000259" key="7">
    <source>
        <dbReference type="Pfam" id="PF00370"/>
    </source>
</evidence>
<dbReference type="RefSeq" id="WP_163737302.1">
    <property type="nucleotide sequence ID" value="NZ_AP022610.1"/>
</dbReference>
<dbReference type="GO" id="GO:0042732">
    <property type="term" value="P:D-xylose metabolic process"/>
    <property type="evidence" value="ECO:0007669"/>
    <property type="project" value="UniProtKB-KW"/>
</dbReference>
<keyword evidence="2" id="KW-0859">Xylose metabolism</keyword>
<proteinExistence type="inferred from homology"/>
<name>A0A7I7XG84_9MYCO</name>
<evidence type="ECO:0000256" key="1">
    <source>
        <dbReference type="ARBA" id="ARBA00009156"/>
    </source>
</evidence>
<dbReference type="Pfam" id="PF02782">
    <property type="entry name" value="FGGY_C"/>
    <property type="match status" value="1"/>
</dbReference>
<evidence type="ECO:0000256" key="6">
    <source>
        <dbReference type="SAM" id="MobiDB-lite"/>
    </source>
</evidence>
<feature type="domain" description="Carbohydrate kinase FGGY N-terminal" evidence="7">
    <location>
        <begin position="6"/>
        <end position="245"/>
    </location>
</feature>
<gene>
    <name evidence="9" type="ORF">MMAD_25250</name>
</gene>
<organism evidence="9 10">
    <name type="scientific">Mycolicibacterium madagascariense</name>
    <dbReference type="NCBI Taxonomy" id="212765"/>
    <lineage>
        <taxon>Bacteria</taxon>
        <taxon>Bacillati</taxon>
        <taxon>Actinomycetota</taxon>
        <taxon>Actinomycetes</taxon>
        <taxon>Mycobacteriales</taxon>
        <taxon>Mycobacteriaceae</taxon>
        <taxon>Mycolicibacterium</taxon>
    </lineage>
</organism>
<dbReference type="GO" id="GO:0016773">
    <property type="term" value="F:phosphotransferase activity, alcohol group as acceptor"/>
    <property type="evidence" value="ECO:0007669"/>
    <property type="project" value="InterPro"/>
</dbReference>
<dbReference type="SUPFAM" id="SSF53067">
    <property type="entry name" value="Actin-like ATPase domain"/>
    <property type="match status" value="2"/>
</dbReference>
<evidence type="ECO:0000313" key="9">
    <source>
        <dbReference type="EMBL" id="BBZ28230.1"/>
    </source>
</evidence>
<dbReference type="Pfam" id="PF00370">
    <property type="entry name" value="FGGY_N"/>
    <property type="match status" value="1"/>
</dbReference>
<dbReference type="KEGG" id="mmag:MMAD_25250"/>